<reference evidence="3 4" key="1">
    <citation type="journal article" date="2023" name="bioRxiv">
        <title>High-quality genome assemblies of four members of thePodospora anserinaspecies complex.</title>
        <authorList>
            <person name="Ament-Velasquez S.L."/>
            <person name="Vogan A.A."/>
            <person name="Wallerman O."/>
            <person name="Hartmann F."/>
            <person name="Gautier V."/>
            <person name="Silar P."/>
            <person name="Giraud T."/>
            <person name="Johannesson H."/>
        </authorList>
    </citation>
    <scope>NUCLEOTIDE SEQUENCE [LARGE SCALE GENOMIC DNA]</scope>
    <source>
        <strain evidence="3 4">CBS 415.72m</strain>
    </source>
</reference>
<comment type="caution">
    <text evidence="3">The sequence shown here is derived from an EMBL/GenBank/DDBJ whole genome shotgun (WGS) entry which is preliminary data.</text>
</comment>
<dbReference type="Proteomes" id="UP001323405">
    <property type="component" value="Unassembled WGS sequence"/>
</dbReference>
<dbReference type="GeneID" id="87912702"/>
<evidence type="ECO:0000313" key="4">
    <source>
        <dbReference type="Proteomes" id="UP001323405"/>
    </source>
</evidence>
<dbReference type="SUPFAM" id="SSF48452">
    <property type="entry name" value="TPR-like"/>
    <property type="match status" value="2"/>
</dbReference>
<dbReference type="PANTHER" id="PTHR45588:SF1">
    <property type="entry name" value="WW DOMAIN-CONTAINING PROTEIN"/>
    <property type="match status" value="1"/>
</dbReference>
<feature type="compositionally biased region" description="Polar residues" evidence="2">
    <location>
        <begin position="31"/>
        <end position="43"/>
    </location>
</feature>
<sequence>MTFEPKVTSHQTIPSELWHTALQHSPRAASILSTSSKRQAVQDTKTRESATMGLQPPPDKTKDYYDLGDFYMTITTRSHDTQIWFNRGLVWCYGFNHEEAVKCFERAALTDPDCAMAYWGLAYALGPNYNKPWAAFDDEEGSRNLRRAREAVVAALAKAAAAAPVERALVEALQHRYPQDRGEAKQGYVWNHTFAQAMEVAYNAHPSHPDVAAVYVDALLNLTPWDLWDLRTGAPTKGARTLDAKAALDDALSKHPNHPGMLHLYIHLMEMSAQPELALNAADRLLGIIPDSGHLNHMPSHIYMLCGDYRSAITSNSAAVRADQKSVQRDGAINFYSLYRCHDLHFRLYAAMFAGQSAVALETAQLLEEAIPEELLRVQSPPMADWLEGFLAMRVHALVRFGKWEAIQRLPLPKDKSLFCSTTAMILYAKGVAFANTGRFQEAEEARAQFRSAVKTVPASRTVFNNPCQGILAIASAMLDGELEYRRGNIELGFEHLRRSIELDDALPYDEPWGWMQPTRHAYGALLLEQGRVEEALAVYAADLGFDGTLPRALQHRNNVWALHGYHECLITLKREAEAKIVWPQLQIALAVADVPVKASCFCRKNPGGTHKL</sequence>
<dbReference type="EMBL" id="JAFFHA010000008">
    <property type="protein sequence ID" value="KAK4652438.1"/>
    <property type="molecule type" value="Genomic_DNA"/>
</dbReference>
<dbReference type="InterPro" id="IPR011990">
    <property type="entry name" value="TPR-like_helical_dom_sf"/>
</dbReference>
<evidence type="ECO:0000256" key="1">
    <source>
        <dbReference type="PROSITE-ProRule" id="PRU00339"/>
    </source>
</evidence>
<dbReference type="Gene3D" id="1.25.40.10">
    <property type="entry name" value="Tetratricopeptide repeat domain"/>
    <property type="match status" value="2"/>
</dbReference>
<keyword evidence="4" id="KW-1185">Reference proteome</keyword>
<dbReference type="RefSeq" id="XP_062741413.1">
    <property type="nucleotide sequence ID" value="XM_062892795.1"/>
</dbReference>
<protein>
    <recommendedName>
        <fullName evidence="5">TPR domain protein</fullName>
    </recommendedName>
</protein>
<dbReference type="PROSITE" id="PS50005">
    <property type="entry name" value="TPR"/>
    <property type="match status" value="1"/>
</dbReference>
<dbReference type="InterPro" id="IPR019734">
    <property type="entry name" value="TPR_rpt"/>
</dbReference>
<feature type="repeat" description="TPR" evidence="1">
    <location>
        <begin position="81"/>
        <end position="114"/>
    </location>
</feature>
<keyword evidence="1" id="KW-0802">TPR repeat</keyword>
<evidence type="ECO:0000256" key="2">
    <source>
        <dbReference type="SAM" id="MobiDB-lite"/>
    </source>
</evidence>
<feature type="region of interest" description="Disordered" evidence="2">
    <location>
        <begin position="28"/>
        <end position="58"/>
    </location>
</feature>
<organism evidence="3 4">
    <name type="scientific">Podospora pseudocomata</name>
    <dbReference type="NCBI Taxonomy" id="2093779"/>
    <lineage>
        <taxon>Eukaryota</taxon>
        <taxon>Fungi</taxon>
        <taxon>Dikarya</taxon>
        <taxon>Ascomycota</taxon>
        <taxon>Pezizomycotina</taxon>
        <taxon>Sordariomycetes</taxon>
        <taxon>Sordariomycetidae</taxon>
        <taxon>Sordariales</taxon>
        <taxon>Podosporaceae</taxon>
        <taxon>Podospora</taxon>
    </lineage>
</organism>
<dbReference type="SMART" id="SM00028">
    <property type="entry name" value="TPR"/>
    <property type="match status" value="3"/>
</dbReference>
<accession>A0ABR0G9L4</accession>
<evidence type="ECO:0000313" key="3">
    <source>
        <dbReference type="EMBL" id="KAK4652438.1"/>
    </source>
</evidence>
<proteinExistence type="predicted"/>
<evidence type="ECO:0008006" key="5">
    <source>
        <dbReference type="Google" id="ProtNLM"/>
    </source>
</evidence>
<gene>
    <name evidence="3" type="ORF">QC762_611150</name>
</gene>
<name>A0ABR0G9L4_9PEZI</name>
<dbReference type="PANTHER" id="PTHR45588">
    <property type="entry name" value="TPR DOMAIN-CONTAINING PROTEIN"/>
    <property type="match status" value="1"/>
</dbReference>